<accession>A0A516PX40</accession>
<dbReference type="KEGG" id="mik:FOE78_07350"/>
<dbReference type="InterPro" id="IPR018584">
    <property type="entry name" value="GT87"/>
</dbReference>
<dbReference type="AlphaFoldDB" id="A0A516PX40"/>
<dbReference type="GO" id="GO:0016758">
    <property type="term" value="F:hexosyltransferase activity"/>
    <property type="evidence" value="ECO:0007669"/>
    <property type="project" value="InterPro"/>
</dbReference>
<sequence length="427" mass="45851">MAKPMSAVLCWLVSRLLVILLATTATEHRATGDVSYYFASLARLRKVGVGRTMIEYPLPVVWLLQLPYAIGRAVGGGLTTFRLVFVLAMLCLDAAFSILLWRCTGRRWSAAIVFWLGFAVAIGPLIYFRFDLVPSVLAGAALLAMRRRPGLSGVLVAAAAAIKLWPAVLVGSLLRGAGRRRRMLAGFALAGSGLFVTAFLAAGWQRLLSPLRWQAERGLQIESVWATPLMILRLADPLTWRSHFSAFHAFEVSGPGVEVLLRLSSIATVAGILLIILLAVRGLAGRNRADSPSIDRHTAGWLMVASVLIMIISDKVLSPQYLIWLAGPVAALLVIRAAEQRRRGGGIALVCAVLVLALLTQAVFPISYRGLHGSALDGSLSLWATALLAMRNGGLVIVTAVAVRMAWHRGCTHTASTVDGQPDSVPS</sequence>
<dbReference type="Proteomes" id="UP000319263">
    <property type="component" value="Chromosome"/>
</dbReference>
<evidence type="ECO:0000256" key="4">
    <source>
        <dbReference type="ARBA" id="ARBA00022692"/>
    </source>
</evidence>
<evidence type="ECO:0000256" key="8">
    <source>
        <dbReference type="SAM" id="Phobius"/>
    </source>
</evidence>
<evidence type="ECO:0000256" key="2">
    <source>
        <dbReference type="ARBA" id="ARBA00022475"/>
    </source>
</evidence>
<feature type="transmembrane region" description="Helical" evidence="8">
    <location>
        <begin position="150"/>
        <end position="171"/>
    </location>
</feature>
<evidence type="ECO:0000256" key="6">
    <source>
        <dbReference type="ARBA" id="ARBA00023136"/>
    </source>
</evidence>
<evidence type="ECO:0000256" key="9">
    <source>
        <dbReference type="SAM" id="SignalP"/>
    </source>
</evidence>
<feature type="transmembrane region" description="Helical" evidence="8">
    <location>
        <begin position="108"/>
        <end position="130"/>
    </location>
</feature>
<keyword evidence="5 8" id="KW-1133">Transmembrane helix</keyword>
<dbReference type="EMBL" id="CP041692">
    <property type="protein sequence ID" value="QDP95739.1"/>
    <property type="molecule type" value="Genomic_DNA"/>
</dbReference>
<keyword evidence="2" id="KW-1003">Cell membrane</keyword>
<keyword evidence="4 8" id="KW-0812">Transmembrane</keyword>
<proteinExistence type="inferred from homology"/>
<keyword evidence="11" id="KW-1185">Reference proteome</keyword>
<organism evidence="10 11">
    <name type="scientific">Microlunatus elymi</name>
    <dbReference type="NCBI Taxonomy" id="2596828"/>
    <lineage>
        <taxon>Bacteria</taxon>
        <taxon>Bacillati</taxon>
        <taxon>Actinomycetota</taxon>
        <taxon>Actinomycetes</taxon>
        <taxon>Propionibacteriales</taxon>
        <taxon>Propionibacteriaceae</taxon>
        <taxon>Microlunatus</taxon>
    </lineage>
</organism>
<dbReference type="GO" id="GO:0005886">
    <property type="term" value="C:plasma membrane"/>
    <property type="evidence" value="ECO:0007669"/>
    <property type="project" value="UniProtKB-SubCell"/>
</dbReference>
<gene>
    <name evidence="10" type="ORF">FOE78_07350</name>
</gene>
<keyword evidence="3" id="KW-0808">Transferase</keyword>
<feature type="transmembrane region" description="Helical" evidence="8">
    <location>
        <begin position="347"/>
        <end position="368"/>
    </location>
</feature>
<evidence type="ECO:0000256" key="7">
    <source>
        <dbReference type="ARBA" id="ARBA00024033"/>
    </source>
</evidence>
<evidence type="ECO:0000256" key="3">
    <source>
        <dbReference type="ARBA" id="ARBA00022679"/>
    </source>
</evidence>
<dbReference type="OrthoDB" id="581198at2"/>
<feature type="signal peptide" evidence="9">
    <location>
        <begin position="1"/>
        <end position="30"/>
    </location>
</feature>
<reference evidence="10 11" key="1">
    <citation type="submission" date="2019-07" db="EMBL/GenBank/DDBJ databases">
        <title>Microlunatus dokdonensis sp. nov. isolated from the rhizospheric soil of the wild plant Elymus tsukushiensis.</title>
        <authorList>
            <person name="Ghim S.-Y."/>
            <person name="Hwang Y.-J."/>
            <person name="Son J.-S."/>
            <person name="Shin J.-H."/>
        </authorList>
    </citation>
    <scope>NUCLEOTIDE SEQUENCE [LARGE SCALE GENOMIC DNA]</scope>
    <source>
        <strain evidence="10 11">KUDC0627</strain>
    </source>
</reference>
<feature type="transmembrane region" description="Helical" evidence="8">
    <location>
        <begin position="81"/>
        <end position="101"/>
    </location>
</feature>
<feature type="transmembrane region" description="Helical" evidence="8">
    <location>
        <begin position="380"/>
        <end position="403"/>
    </location>
</feature>
<protein>
    <submittedName>
        <fullName evidence="10">DUF2029 domain-containing protein</fullName>
    </submittedName>
</protein>
<evidence type="ECO:0000256" key="1">
    <source>
        <dbReference type="ARBA" id="ARBA00004651"/>
    </source>
</evidence>
<dbReference type="Pfam" id="PF09594">
    <property type="entry name" value="GT87"/>
    <property type="match status" value="1"/>
</dbReference>
<comment type="similarity">
    <text evidence="7">Belongs to the glycosyltransferase 87 family.</text>
</comment>
<feature type="transmembrane region" description="Helical" evidence="8">
    <location>
        <begin position="296"/>
        <end position="313"/>
    </location>
</feature>
<keyword evidence="6 8" id="KW-0472">Membrane</keyword>
<feature type="chain" id="PRO_5038821409" evidence="9">
    <location>
        <begin position="31"/>
        <end position="427"/>
    </location>
</feature>
<feature type="transmembrane region" description="Helical" evidence="8">
    <location>
        <begin position="183"/>
        <end position="204"/>
    </location>
</feature>
<evidence type="ECO:0000313" key="11">
    <source>
        <dbReference type="Proteomes" id="UP000319263"/>
    </source>
</evidence>
<dbReference type="RefSeq" id="WP_143985707.1">
    <property type="nucleotide sequence ID" value="NZ_CP041692.1"/>
</dbReference>
<feature type="transmembrane region" description="Helical" evidence="8">
    <location>
        <begin position="259"/>
        <end position="284"/>
    </location>
</feature>
<name>A0A516PX40_9ACTN</name>
<evidence type="ECO:0000313" key="10">
    <source>
        <dbReference type="EMBL" id="QDP95739.1"/>
    </source>
</evidence>
<keyword evidence="9" id="KW-0732">Signal</keyword>
<comment type="subcellular location">
    <subcellularLocation>
        <location evidence="1">Cell membrane</location>
        <topology evidence="1">Multi-pass membrane protein</topology>
    </subcellularLocation>
</comment>
<feature type="transmembrane region" description="Helical" evidence="8">
    <location>
        <begin position="319"/>
        <end position="335"/>
    </location>
</feature>
<evidence type="ECO:0000256" key="5">
    <source>
        <dbReference type="ARBA" id="ARBA00022989"/>
    </source>
</evidence>